<dbReference type="GO" id="GO:0003676">
    <property type="term" value="F:nucleic acid binding"/>
    <property type="evidence" value="ECO:0007669"/>
    <property type="project" value="InterPro"/>
</dbReference>
<dbReference type="Gene3D" id="3.30.420.10">
    <property type="entry name" value="Ribonuclease H-like superfamily/Ribonuclease H"/>
    <property type="match status" value="1"/>
</dbReference>
<feature type="non-terminal residue" evidence="1">
    <location>
        <position position="1"/>
    </location>
</feature>
<evidence type="ECO:0000313" key="2">
    <source>
        <dbReference type="Proteomes" id="UP000324800"/>
    </source>
</evidence>
<proteinExistence type="predicted"/>
<dbReference type="InterPro" id="IPR052709">
    <property type="entry name" value="Transposase-MT_Hybrid"/>
</dbReference>
<name>A0A5J4TSA0_9EUKA</name>
<reference evidence="1 2" key="1">
    <citation type="submission" date="2019-03" db="EMBL/GenBank/DDBJ databases">
        <title>Single cell metagenomics reveals metabolic interactions within the superorganism composed of flagellate Streblomastix strix and complex community of Bacteroidetes bacteria on its surface.</title>
        <authorList>
            <person name="Treitli S.C."/>
            <person name="Kolisko M."/>
            <person name="Husnik F."/>
            <person name="Keeling P."/>
            <person name="Hampl V."/>
        </authorList>
    </citation>
    <scope>NUCLEOTIDE SEQUENCE [LARGE SCALE GENOMIC DNA]</scope>
    <source>
        <strain evidence="1">ST1C</strain>
    </source>
</reference>
<dbReference type="PANTHER" id="PTHR46060:SF1">
    <property type="entry name" value="MARINER MOS1 TRANSPOSASE-LIKE PROTEIN"/>
    <property type="match status" value="1"/>
</dbReference>
<accession>A0A5J4TSA0</accession>
<gene>
    <name evidence="1" type="ORF">EZS28_043366</name>
</gene>
<sequence>LGVAESTVLDKLHNELHYVLLQDKWVLHELMPEQKQKRIEQAAQIKVWLKTGSITRILIQTNGHQKGTPRETQERVTRATKKFDTIETQYSDIEQHILFHMDNAPAHNARLTKNFLEGTSLYRIPHPPYSPDIAPSDFWAFGDLKNKMKGVTFHDRAEIERFVEEQCGQQTHAKLQKVL</sequence>
<dbReference type="EMBL" id="SNRW01026014">
    <property type="protein sequence ID" value="KAA6361107.1"/>
    <property type="molecule type" value="Genomic_DNA"/>
</dbReference>
<evidence type="ECO:0008006" key="3">
    <source>
        <dbReference type="Google" id="ProtNLM"/>
    </source>
</evidence>
<dbReference type="PANTHER" id="PTHR46060">
    <property type="entry name" value="MARINER MOS1 TRANSPOSASE-LIKE PROTEIN"/>
    <property type="match status" value="1"/>
</dbReference>
<protein>
    <recommendedName>
        <fullName evidence="3">Tc1-like transposase DDE domain-containing protein</fullName>
    </recommendedName>
</protein>
<dbReference type="Proteomes" id="UP000324800">
    <property type="component" value="Unassembled WGS sequence"/>
</dbReference>
<dbReference type="OrthoDB" id="8028980at2759"/>
<dbReference type="InterPro" id="IPR036397">
    <property type="entry name" value="RNaseH_sf"/>
</dbReference>
<comment type="caution">
    <text evidence="1">The sequence shown here is derived from an EMBL/GenBank/DDBJ whole genome shotgun (WGS) entry which is preliminary data.</text>
</comment>
<organism evidence="1 2">
    <name type="scientific">Streblomastix strix</name>
    <dbReference type="NCBI Taxonomy" id="222440"/>
    <lineage>
        <taxon>Eukaryota</taxon>
        <taxon>Metamonada</taxon>
        <taxon>Preaxostyla</taxon>
        <taxon>Oxymonadida</taxon>
        <taxon>Streblomastigidae</taxon>
        <taxon>Streblomastix</taxon>
    </lineage>
</organism>
<dbReference type="AlphaFoldDB" id="A0A5J4TSA0"/>
<evidence type="ECO:0000313" key="1">
    <source>
        <dbReference type="EMBL" id="KAA6361107.1"/>
    </source>
</evidence>